<evidence type="ECO:0000313" key="6">
    <source>
        <dbReference type="Proteomes" id="UP000304148"/>
    </source>
</evidence>
<keyword evidence="1" id="KW-0805">Transcription regulation</keyword>
<dbReference type="InterPro" id="IPR053142">
    <property type="entry name" value="PchR_regulatory_protein"/>
</dbReference>
<dbReference type="PROSITE" id="PS01124">
    <property type="entry name" value="HTH_ARAC_FAMILY_2"/>
    <property type="match status" value="1"/>
</dbReference>
<keyword evidence="3" id="KW-0804">Transcription</keyword>
<evidence type="ECO:0000256" key="3">
    <source>
        <dbReference type="ARBA" id="ARBA00023163"/>
    </source>
</evidence>
<organism evidence="5 6">
    <name type="scientific">Paenibacillus alvei</name>
    <name type="common">Bacillus alvei</name>
    <dbReference type="NCBI Taxonomy" id="44250"/>
    <lineage>
        <taxon>Bacteria</taxon>
        <taxon>Bacillati</taxon>
        <taxon>Bacillota</taxon>
        <taxon>Bacilli</taxon>
        <taxon>Bacillales</taxon>
        <taxon>Paenibacillaceae</taxon>
        <taxon>Paenibacillus</taxon>
    </lineage>
</organism>
<reference evidence="6" key="1">
    <citation type="submission" date="2018-08" db="EMBL/GenBank/DDBJ databases">
        <authorList>
            <person name="Chevrot R."/>
        </authorList>
    </citation>
    <scope>NUCLEOTIDE SEQUENCE [LARGE SCALE GENOMIC DNA]</scope>
</reference>
<evidence type="ECO:0000256" key="2">
    <source>
        <dbReference type="ARBA" id="ARBA00023125"/>
    </source>
</evidence>
<dbReference type="RefSeq" id="WP_138186396.1">
    <property type="nucleotide sequence ID" value="NZ_LS992241.1"/>
</dbReference>
<proteinExistence type="predicted"/>
<feature type="domain" description="HTH araC/xylS-type" evidence="4">
    <location>
        <begin position="224"/>
        <end position="322"/>
    </location>
</feature>
<protein>
    <submittedName>
        <fullName evidence="5">AraC-type DNA-binding protein</fullName>
    </submittedName>
</protein>
<accession>A0A383RD26</accession>
<gene>
    <name evidence="5" type="ORF">PBLR_12904</name>
</gene>
<dbReference type="InterPro" id="IPR020449">
    <property type="entry name" value="Tscrpt_reg_AraC-type_HTH"/>
</dbReference>
<evidence type="ECO:0000256" key="1">
    <source>
        <dbReference type="ARBA" id="ARBA00023015"/>
    </source>
</evidence>
<dbReference type="PROSITE" id="PS00041">
    <property type="entry name" value="HTH_ARAC_FAMILY_1"/>
    <property type="match status" value="1"/>
</dbReference>
<sequence>MSQIDFHHNFNQFFDRLEIKRMDSNRNEQLLLPSHIGEGTIRRFIPRTDIEVIVSNYTMNRERTISLQTEAAMVELQYCLQGTREVSIAGERNEIIPGICSLQLIKQADAKFEFTGNTTYHMVSIGIPIHTFHHFMEEGDGTRRVDFSQLLGSQDYGCEYERITPAATLRLHQLLEASLMSSTRNIELECRTMELLEEAFQLFFSNPRTSHVKKMSRTDMQKVKQAREIMVQQMSDPPSLLELSRMVGLNDFKLKKSFKEMYGATVFGYLREKRLERALSLLQQGKLNVTETAYEVGYSNASYFSEAFRHKYGVNPGSLVRQSERR</sequence>
<dbReference type="Proteomes" id="UP000304148">
    <property type="component" value="Chromosome"/>
</dbReference>
<dbReference type="InterPro" id="IPR009057">
    <property type="entry name" value="Homeodomain-like_sf"/>
</dbReference>
<dbReference type="Pfam" id="PF12833">
    <property type="entry name" value="HTH_18"/>
    <property type="match status" value="1"/>
</dbReference>
<dbReference type="InterPro" id="IPR018060">
    <property type="entry name" value="HTH_AraC"/>
</dbReference>
<dbReference type="SUPFAM" id="SSF46689">
    <property type="entry name" value="Homeodomain-like"/>
    <property type="match status" value="2"/>
</dbReference>
<dbReference type="EMBL" id="LS992241">
    <property type="protein sequence ID" value="SYX84482.1"/>
    <property type="molecule type" value="Genomic_DNA"/>
</dbReference>
<dbReference type="SMART" id="SM00342">
    <property type="entry name" value="HTH_ARAC"/>
    <property type="match status" value="1"/>
</dbReference>
<dbReference type="AlphaFoldDB" id="A0A383RD26"/>
<dbReference type="Gene3D" id="1.10.10.60">
    <property type="entry name" value="Homeodomain-like"/>
    <property type="match status" value="2"/>
</dbReference>
<evidence type="ECO:0000313" key="5">
    <source>
        <dbReference type="EMBL" id="SYX84482.1"/>
    </source>
</evidence>
<dbReference type="PANTHER" id="PTHR47893:SF1">
    <property type="entry name" value="REGULATORY PROTEIN PCHR"/>
    <property type="match status" value="1"/>
</dbReference>
<dbReference type="GO" id="GO:0043565">
    <property type="term" value="F:sequence-specific DNA binding"/>
    <property type="evidence" value="ECO:0007669"/>
    <property type="project" value="InterPro"/>
</dbReference>
<dbReference type="InterPro" id="IPR018062">
    <property type="entry name" value="HTH_AraC-typ_CS"/>
</dbReference>
<dbReference type="PRINTS" id="PR00032">
    <property type="entry name" value="HTHARAC"/>
</dbReference>
<dbReference type="PANTHER" id="PTHR47893">
    <property type="entry name" value="REGULATORY PROTEIN PCHR"/>
    <property type="match status" value="1"/>
</dbReference>
<keyword evidence="2 5" id="KW-0238">DNA-binding</keyword>
<name>A0A383RD26_PAEAL</name>
<dbReference type="GO" id="GO:0003700">
    <property type="term" value="F:DNA-binding transcription factor activity"/>
    <property type="evidence" value="ECO:0007669"/>
    <property type="project" value="InterPro"/>
</dbReference>
<evidence type="ECO:0000259" key="4">
    <source>
        <dbReference type="PROSITE" id="PS01124"/>
    </source>
</evidence>